<feature type="transmembrane region" description="Helical" evidence="2">
    <location>
        <begin position="78"/>
        <end position="100"/>
    </location>
</feature>
<accession>A0AAW4PSM2</accession>
<organism evidence="3 4">
    <name type="scientific">Haloarcula rubra</name>
    <dbReference type="NCBI Taxonomy" id="2487747"/>
    <lineage>
        <taxon>Archaea</taxon>
        <taxon>Methanobacteriati</taxon>
        <taxon>Methanobacteriota</taxon>
        <taxon>Stenosarchaea group</taxon>
        <taxon>Halobacteria</taxon>
        <taxon>Halobacteriales</taxon>
        <taxon>Haloarculaceae</taxon>
        <taxon>Haloarcula</taxon>
    </lineage>
</organism>
<protein>
    <submittedName>
        <fullName evidence="3">DUF4013 domain-containing protein</fullName>
    </submittedName>
</protein>
<evidence type="ECO:0000256" key="2">
    <source>
        <dbReference type="SAM" id="Phobius"/>
    </source>
</evidence>
<dbReference type="EMBL" id="RKLR01000004">
    <property type="protein sequence ID" value="MBX0323701.1"/>
    <property type="molecule type" value="Genomic_DNA"/>
</dbReference>
<dbReference type="InterPro" id="IPR025098">
    <property type="entry name" value="DUF4013"/>
</dbReference>
<gene>
    <name evidence="3" type="ORF">EGH21_11750</name>
</gene>
<keyword evidence="2" id="KW-0812">Transmembrane</keyword>
<name>A0AAW4PSM2_9EURY</name>
<feature type="transmembrane region" description="Helical" evidence="2">
    <location>
        <begin position="20"/>
        <end position="42"/>
    </location>
</feature>
<comment type="caution">
    <text evidence="3">The sequence shown here is derived from an EMBL/GenBank/DDBJ whole genome shotgun (WGS) entry which is preliminary data.</text>
</comment>
<dbReference type="AlphaFoldDB" id="A0AAW4PSM2"/>
<evidence type="ECO:0000313" key="4">
    <source>
        <dbReference type="Proteomes" id="UP001430377"/>
    </source>
</evidence>
<dbReference type="Proteomes" id="UP001430377">
    <property type="component" value="Unassembled WGS sequence"/>
</dbReference>
<keyword evidence="4" id="KW-1185">Reference proteome</keyword>
<reference evidence="3 4" key="1">
    <citation type="submission" date="2021-06" db="EMBL/GenBank/DDBJ databases">
        <title>Halomicroarcula sp. a new haloarchaeum isolated from saline soil.</title>
        <authorList>
            <person name="Duran-Viseras A."/>
            <person name="Sanchez-Porro C."/>
            <person name="Ventosa A."/>
        </authorList>
    </citation>
    <scope>NUCLEOTIDE SEQUENCE [LARGE SCALE GENOMIC DNA]</scope>
    <source>
        <strain evidence="3 4">F13</strain>
    </source>
</reference>
<keyword evidence="2" id="KW-1133">Transmembrane helix</keyword>
<feature type="region of interest" description="Disordered" evidence="1">
    <location>
        <begin position="225"/>
        <end position="266"/>
    </location>
</feature>
<feature type="compositionally biased region" description="Acidic residues" evidence="1">
    <location>
        <begin position="242"/>
        <end position="257"/>
    </location>
</feature>
<evidence type="ECO:0000313" key="3">
    <source>
        <dbReference type="EMBL" id="MBX0323701.1"/>
    </source>
</evidence>
<proteinExistence type="predicted"/>
<dbReference type="RefSeq" id="WP_220618669.1">
    <property type="nucleotide sequence ID" value="NZ_RKLR01000004.1"/>
</dbReference>
<feature type="transmembrane region" description="Helical" evidence="2">
    <location>
        <begin position="184"/>
        <end position="210"/>
    </location>
</feature>
<dbReference type="Pfam" id="PF13197">
    <property type="entry name" value="DUF4013"/>
    <property type="match status" value="1"/>
</dbReference>
<sequence>MIEDSLKYQTQGDSWLKRILVGGLLLFPGALLVVPVFTFNGYMLEVMRRVMGGDTANPPEWGDADLAGLTVDGLKHAVVVLVYSLAVLLVAGVPFFGLVFAGMGIDSGGLSIVGILVGGLVYLVGVLALAVVLPVATGNFVRTDSIGGGFDLDVLREVTTNGTMLKAVVFGFVVNILMQVVSSVLGITIVGYLAVPFIVFAGQSAIFYIWSEGFRDAYEEEYGEPPLAGVGGSTTSTTTTDEAWETDTDTAVENGGVDDDRTDDRF</sequence>
<evidence type="ECO:0000256" key="1">
    <source>
        <dbReference type="SAM" id="MobiDB-lite"/>
    </source>
</evidence>
<feature type="transmembrane region" description="Helical" evidence="2">
    <location>
        <begin position="112"/>
        <end position="137"/>
    </location>
</feature>
<keyword evidence="2" id="KW-0472">Membrane</keyword>
<feature type="transmembrane region" description="Helical" evidence="2">
    <location>
        <begin position="158"/>
        <end position="178"/>
    </location>
</feature>